<dbReference type="PROSITE" id="PS00333">
    <property type="entry name" value="DNA_LIGASE_A2"/>
    <property type="match status" value="1"/>
</dbReference>
<dbReference type="Pfam" id="PF01068">
    <property type="entry name" value="DNA_ligase_A_M"/>
    <property type="match status" value="1"/>
</dbReference>
<accession>A0ABM3K9C9</accession>
<evidence type="ECO:0000313" key="16">
    <source>
        <dbReference type="Proteomes" id="UP001652620"/>
    </source>
</evidence>
<sequence length="850" mass="95996">MAQRSITLVINILKDSLVKVNSLNTFVFRSFFKPASSAGTEEASSAKRSRQESPQSNGKIGEPEKKIQRKSEEADNRNAKQNVQTNGKNKDTKKASPKASKTSPKNKNTSSPFKKQINDIKKEIKQEKETVDSKLNITSSPFKKQISDAEKDISNEKENEKSDSKHVEVKSEPKSSKDDDASKQNSSKDDNANVKKLSVEANQCGAEYNPASARYHPIKDAYWKAKQSTPYLALARTFEMIEDTKGRYKMVEILANFLSSVLLLNPDDLLSCIYLSINQLAPAYEGVELGVAETTLMKVIAVSTGRELKFIKTQTQEIGDLGIVAERSRVSQRMMFTPKPLTVQTVYQKLRTIAKSSGKAKSPIIHDLFVASRYSEARYIIRSLIGKMRIGIAEKSLFQALATALVSSRGYDENYKKKKQSEADIKKDIEDITFLLKTAYCQCPNFDKIVSTLLTHGIDDLLKYCTMEPGVPLKPMLAHPTRGVSEVMDRLKGNITCEWKYDGERAQIHGDKNGTVNIYSRNQENNTTKYPDIINRIDHFKKDTVQSYIVDSEVVAWDIEQKQILPFQVLSTRKRKNVDVEEIKVQVCVYAFDLLYLNGEALTSKNFEDRRQLLRDNFNEVEGEFQFATSCDTNDPDDIQGFLENSIKGNCEGLMIKSLDNDATYEIAKRSHKWLKLKKDYLTGVGDSLDLVVIGGYIGKGKRTGVYGGFLLACYDDENEEYQSICKIGTGLNDEDLSTHAKFFKEHTIPAPKSYYRYDATLAPDTWFEAVQVWEVKCADLSLSPVHKAAIGIIDPEKGISLRFPRFIRIRDDKSTEDATGAQQVAYMYRNQDQVKNQKTNAAEFDDDFY</sequence>
<evidence type="ECO:0000256" key="13">
    <source>
        <dbReference type="RuleBase" id="RU004196"/>
    </source>
</evidence>
<keyword evidence="9 12" id="KW-0234">DNA repair</keyword>
<dbReference type="InterPro" id="IPR016059">
    <property type="entry name" value="DNA_ligase_ATP-dep_CS"/>
</dbReference>
<feature type="region of interest" description="Disordered" evidence="14">
    <location>
        <begin position="142"/>
        <end position="194"/>
    </location>
</feature>
<keyword evidence="3" id="KW-0132">Cell division</keyword>
<evidence type="ECO:0000256" key="12">
    <source>
        <dbReference type="RuleBase" id="RU000617"/>
    </source>
</evidence>
<keyword evidence="8 12" id="KW-0233">DNA recombination</keyword>
<keyword evidence="2 12" id="KW-0436">Ligase</keyword>
<comment type="catalytic activity">
    <reaction evidence="11 12">
        <text>ATP + (deoxyribonucleotide)n-3'-hydroxyl + 5'-phospho-(deoxyribonucleotide)m = (deoxyribonucleotide)n+m + AMP + diphosphate.</text>
        <dbReference type="EC" id="6.5.1.1"/>
    </reaction>
</comment>
<keyword evidence="4" id="KW-0235">DNA replication</keyword>
<evidence type="ECO:0000256" key="3">
    <source>
        <dbReference type="ARBA" id="ARBA00022618"/>
    </source>
</evidence>
<dbReference type="PROSITE" id="PS00697">
    <property type="entry name" value="DNA_LIGASE_A1"/>
    <property type="match status" value="1"/>
</dbReference>
<keyword evidence="6 12" id="KW-0227">DNA damage</keyword>
<evidence type="ECO:0000256" key="9">
    <source>
        <dbReference type="ARBA" id="ARBA00023204"/>
    </source>
</evidence>
<evidence type="ECO:0000256" key="5">
    <source>
        <dbReference type="ARBA" id="ARBA00022741"/>
    </source>
</evidence>
<evidence type="ECO:0000256" key="8">
    <source>
        <dbReference type="ARBA" id="ARBA00023172"/>
    </source>
</evidence>
<evidence type="ECO:0000256" key="1">
    <source>
        <dbReference type="ARBA" id="ARBA00007572"/>
    </source>
</evidence>
<evidence type="ECO:0000259" key="15">
    <source>
        <dbReference type="PROSITE" id="PS50160"/>
    </source>
</evidence>
<feature type="compositionally biased region" description="Basic and acidic residues" evidence="14">
    <location>
        <begin position="145"/>
        <end position="193"/>
    </location>
</feature>
<dbReference type="InterPro" id="IPR036599">
    <property type="entry name" value="DNA_ligase_N_sf"/>
</dbReference>
<evidence type="ECO:0000256" key="4">
    <source>
        <dbReference type="ARBA" id="ARBA00022705"/>
    </source>
</evidence>
<evidence type="ECO:0000256" key="14">
    <source>
        <dbReference type="SAM" id="MobiDB-lite"/>
    </source>
</evidence>
<dbReference type="PANTHER" id="PTHR45674:SF4">
    <property type="entry name" value="DNA LIGASE 1"/>
    <property type="match status" value="1"/>
</dbReference>
<dbReference type="InterPro" id="IPR012308">
    <property type="entry name" value="DNA_ligase_ATP-dep_N"/>
</dbReference>
<dbReference type="InterPro" id="IPR000977">
    <property type="entry name" value="DNA_ligase_ATP-dep"/>
</dbReference>
<dbReference type="InterPro" id="IPR012309">
    <property type="entry name" value="DNA_ligase_ATP-dep_C"/>
</dbReference>
<evidence type="ECO:0000256" key="10">
    <source>
        <dbReference type="ARBA" id="ARBA00023306"/>
    </source>
</evidence>
<dbReference type="CDD" id="cd07900">
    <property type="entry name" value="Adenylation_DNA_ligase_I_Euk"/>
    <property type="match status" value="1"/>
</dbReference>
<evidence type="ECO:0000256" key="11">
    <source>
        <dbReference type="ARBA" id="ARBA00034003"/>
    </source>
</evidence>
<dbReference type="InterPro" id="IPR012310">
    <property type="entry name" value="DNA_ligase_ATP-dep_cent"/>
</dbReference>
<keyword evidence="16" id="KW-1185">Reference proteome</keyword>
<dbReference type="PROSITE" id="PS50160">
    <property type="entry name" value="DNA_LIGASE_A3"/>
    <property type="match status" value="1"/>
</dbReference>
<dbReference type="EC" id="6.5.1.1" evidence="12"/>
<dbReference type="GO" id="GO:0016874">
    <property type="term" value="F:ligase activity"/>
    <property type="evidence" value="ECO:0007669"/>
    <property type="project" value="UniProtKB-KW"/>
</dbReference>
<dbReference type="SUPFAM" id="SSF50249">
    <property type="entry name" value="Nucleic acid-binding proteins"/>
    <property type="match status" value="1"/>
</dbReference>
<keyword evidence="10" id="KW-0131">Cell cycle</keyword>
<dbReference type="GeneID" id="105226860"/>
<keyword evidence="5 12" id="KW-0547">Nucleotide-binding</keyword>
<dbReference type="SUPFAM" id="SSF117018">
    <property type="entry name" value="ATP-dependent DNA ligase DNA-binding domain"/>
    <property type="match status" value="1"/>
</dbReference>
<dbReference type="InterPro" id="IPR050191">
    <property type="entry name" value="ATP-dep_DNA_ligase"/>
</dbReference>
<proteinExistence type="inferred from homology"/>
<name>A0ABM3K9C9_BACDO</name>
<gene>
    <name evidence="17" type="primary">LOC105226860</name>
</gene>
<feature type="domain" description="ATP-dependent DNA ligase family profile" evidence="15">
    <location>
        <begin position="580"/>
        <end position="716"/>
    </location>
</feature>
<dbReference type="Pfam" id="PF04675">
    <property type="entry name" value="DNA_ligase_A_N"/>
    <property type="match status" value="1"/>
</dbReference>
<evidence type="ECO:0000313" key="17">
    <source>
        <dbReference type="RefSeq" id="XP_049318102.1"/>
    </source>
</evidence>
<feature type="compositionally biased region" description="Low complexity" evidence="14">
    <location>
        <begin position="97"/>
        <end position="112"/>
    </location>
</feature>
<protein>
    <recommendedName>
        <fullName evidence="12">DNA ligase</fullName>
        <ecNumber evidence="12">6.5.1.1</ecNumber>
    </recommendedName>
</protein>
<feature type="compositionally biased region" description="Basic and acidic residues" evidence="14">
    <location>
        <begin position="61"/>
        <end position="78"/>
    </location>
</feature>
<dbReference type="PANTHER" id="PTHR45674">
    <property type="entry name" value="DNA LIGASE 1/3 FAMILY MEMBER"/>
    <property type="match status" value="1"/>
</dbReference>
<dbReference type="RefSeq" id="XP_049318102.1">
    <property type="nucleotide sequence ID" value="XM_049462145.1"/>
</dbReference>
<dbReference type="Pfam" id="PF04679">
    <property type="entry name" value="DNA_ligase_A_C"/>
    <property type="match status" value="1"/>
</dbReference>
<dbReference type="Proteomes" id="UP001652620">
    <property type="component" value="Unplaced"/>
</dbReference>
<dbReference type="CDD" id="cd07969">
    <property type="entry name" value="OBF_DNA_ligase_I"/>
    <property type="match status" value="1"/>
</dbReference>
<dbReference type="Gene3D" id="3.30.1490.70">
    <property type="match status" value="1"/>
</dbReference>
<evidence type="ECO:0000256" key="6">
    <source>
        <dbReference type="ARBA" id="ARBA00022763"/>
    </source>
</evidence>
<evidence type="ECO:0000256" key="7">
    <source>
        <dbReference type="ARBA" id="ARBA00022840"/>
    </source>
</evidence>
<comment type="similarity">
    <text evidence="1 13">Belongs to the ATP-dependent DNA ligase family.</text>
</comment>
<dbReference type="Gene3D" id="3.30.470.30">
    <property type="entry name" value="DNA ligase/mRNA capping enzyme"/>
    <property type="match status" value="1"/>
</dbReference>
<dbReference type="InterPro" id="IPR012340">
    <property type="entry name" value="NA-bd_OB-fold"/>
</dbReference>
<dbReference type="Gene3D" id="1.10.3260.10">
    <property type="entry name" value="DNA ligase, ATP-dependent, N-terminal domain"/>
    <property type="match status" value="1"/>
</dbReference>
<keyword evidence="7 12" id="KW-0067">ATP-binding</keyword>
<reference evidence="17" key="1">
    <citation type="submission" date="2025-08" db="UniProtKB">
        <authorList>
            <consortium name="RefSeq"/>
        </authorList>
    </citation>
    <scope>IDENTIFICATION</scope>
    <source>
        <tissue evidence="17">Adult</tissue>
    </source>
</reference>
<dbReference type="SUPFAM" id="SSF56091">
    <property type="entry name" value="DNA ligase/mRNA capping enzyme, catalytic domain"/>
    <property type="match status" value="1"/>
</dbReference>
<organism evidence="16 17">
    <name type="scientific">Bactrocera dorsalis</name>
    <name type="common">Oriental fruit fly</name>
    <name type="synonym">Dacus dorsalis</name>
    <dbReference type="NCBI Taxonomy" id="27457"/>
    <lineage>
        <taxon>Eukaryota</taxon>
        <taxon>Metazoa</taxon>
        <taxon>Ecdysozoa</taxon>
        <taxon>Arthropoda</taxon>
        <taxon>Hexapoda</taxon>
        <taxon>Insecta</taxon>
        <taxon>Pterygota</taxon>
        <taxon>Neoptera</taxon>
        <taxon>Endopterygota</taxon>
        <taxon>Diptera</taxon>
        <taxon>Brachycera</taxon>
        <taxon>Muscomorpha</taxon>
        <taxon>Tephritoidea</taxon>
        <taxon>Tephritidae</taxon>
        <taxon>Bactrocera</taxon>
        <taxon>Bactrocera</taxon>
    </lineage>
</organism>
<dbReference type="Gene3D" id="2.40.50.140">
    <property type="entry name" value="Nucleic acid-binding proteins"/>
    <property type="match status" value="1"/>
</dbReference>
<feature type="region of interest" description="Disordered" evidence="14">
    <location>
        <begin position="36"/>
        <end position="117"/>
    </location>
</feature>
<dbReference type="NCBIfam" id="TIGR00574">
    <property type="entry name" value="dnl1"/>
    <property type="match status" value="1"/>
</dbReference>
<evidence type="ECO:0000256" key="2">
    <source>
        <dbReference type="ARBA" id="ARBA00022598"/>
    </source>
</evidence>